<feature type="compositionally biased region" description="Basic and acidic residues" evidence="3">
    <location>
        <begin position="346"/>
        <end position="355"/>
    </location>
</feature>
<name>A0A427YMQ5_9TREE</name>
<feature type="domain" description="RanBD1" evidence="4">
    <location>
        <begin position="387"/>
        <end position="472"/>
    </location>
</feature>
<keyword evidence="6" id="KW-1185">Reference proteome</keyword>
<dbReference type="Proteomes" id="UP000279259">
    <property type="component" value="Unassembled WGS sequence"/>
</dbReference>
<feature type="compositionally biased region" description="Basic and acidic residues" evidence="3">
    <location>
        <begin position="234"/>
        <end position="247"/>
    </location>
</feature>
<accession>A0A427YMQ5</accession>
<dbReference type="PANTHER" id="PTHR23138:SF142">
    <property type="entry name" value="RAN-BINDING PROTEIN 3B-RELATED"/>
    <property type="match status" value="1"/>
</dbReference>
<evidence type="ECO:0000259" key="4">
    <source>
        <dbReference type="PROSITE" id="PS50196"/>
    </source>
</evidence>
<feature type="compositionally biased region" description="Basic and acidic residues" evidence="3">
    <location>
        <begin position="181"/>
        <end position="220"/>
    </location>
</feature>
<dbReference type="OrthoDB" id="185618at2759"/>
<dbReference type="InterPro" id="IPR011993">
    <property type="entry name" value="PH-like_dom_sf"/>
</dbReference>
<dbReference type="InterPro" id="IPR000156">
    <property type="entry name" value="Ran_bind_dom"/>
</dbReference>
<evidence type="ECO:0000313" key="6">
    <source>
        <dbReference type="Proteomes" id="UP000279259"/>
    </source>
</evidence>
<evidence type="ECO:0000256" key="3">
    <source>
        <dbReference type="SAM" id="MobiDB-lite"/>
    </source>
</evidence>
<dbReference type="SUPFAM" id="SSF50729">
    <property type="entry name" value="PH domain-like"/>
    <property type="match status" value="1"/>
</dbReference>
<dbReference type="SMART" id="SM00160">
    <property type="entry name" value="RanBD"/>
    <property type="match status" value="1"/>
</dbReference>
<reference evidence="5 6" key="1">
    <citation type="submission" date="2018-11" db="EMBL/GenBank/DDBJ databases">
        <title>Genome sequence of Saitozyma podzolica DSM 27192.</title>
        <authorList>
            <person name="Aliyu H."/>
            <person name="Gorte O."/>
            <person name="Ochsenreither K."/>
        </authorList>
    </citation>
    <scope>NUCLEOTIDE SEQUENCE [LARGE SCALE GENOMIC DNA]</scope>
    <source>
        <strain evidence="5 6">DSM 27192</strain>
    </source>
</reference>
<protein>
    <recommendedName>
        <fullName evidence="4">RanBD1 domain-containing protein</fullName>
    </recommendedName>
</protein>
<feature type="region of interest" description="Disordered" evidence="3">
    <location>
        <begin position="290"/>
        <end position="320"/>
    </location>
</feature>
<feature type="compositionally biased region" description="Acidic residues" evidence="3">
    <location>
        <begin position="160"/>
        <end position="180"/>
    </location>
</feature>
<dbReference type="PANTHER" id="PTHR23138">
    <property type="entry name" value="RAN BINDING PROTEIN"/>
    <property type="match status" value="1"/>
</dbReference>
<feature type="compositionally biased region" description="Low complexity" evidence="3">
    <location>
        <begin position="254"/>
        <end position="263"/>
    </location>
</feature>
<feature type="compositionally biased region" description="Low complexity" evidence="3">
    <location>
        <begin position="290"/>
        <end position="312"/>
    </location>
</feature>
<dbReference type="GO" id="GO:0005634">
    <property type="term" value="C:nucleus"/>
    <property type="evidence" value="ECO:0007669"/>
    <property type="project" value="UniProtKB-SubCell"/>
</dbReference>
<evidence type="ECO:0000256" key="1">
    <source>
        <dbReference type="ARBA" id="ARBA00004123"/>
    </source>
</evidence>
<dbReference type="InterPro" id="IPR045255">
    <property type="entry name" value="RanBP1-like"/>
</dbReference>
<organism evidence="5 6">
    <name type="scientific">Saitozyma podzolica</name>
    <dbReference type="NCBI Taxonomy" id="1890683"/>
    <lineage>
        <taxon>Eukaryota</taxon>
        <taxon>Fungi</taxon>
        <taxon>Dikarya</taxon>
        <taxon>Basidiomycota</taxon>
        <taxon>Agaricomycotina</taxon>
        <taxon>Tremellomycetes</taxon>
        <taxon>Tremellales</taxon>
        <taxon>Trimorphomycetaceae</taxon>
        <taxon>Saitozyma</taxon>
    </lineage>
</organism>
<comment type="subcellular location">
    <subcellularLocation>
        <location evidence="1">Nucleus</location>
    </subcellularLocation>
</comment>
<dbReference type="Gene3D" id="2.30.29.30">
    <property type="entry name" value="Pleckstrin-homology domain (PH domain)/Phosphotyrosine-binding domain (PTB)"/>
    <property type="match status" value="1"/>
</dbReference>
<feature type="region of interest" description="Disordered" evidence="3">
    <location>
        <begin position="337"/>
        <end position="411"/>
    </location>
</feature>
<gene>
    <name evidence="5" type="ORF">EHS25_008833</name>
</gene>
<dbReference type="PROSITE" id="PS50196">
    <property type="entry name" value="RANBD1"/>
    <property type="match status" value="1"/>
</dbReference>
<evidence type="ECO:0000256" key="2">
    <source>
        <dbReference type="ARBA" id="ARBA00023242"/>
    </source>
</evidence>
<dbReference type="STRING" id="1890683.A0A427YMQ5"/>
<comment type="caution">
    <text evidence="5">The sequence shown here is derived from an EMBL/GenBank/DDBJ whole genome shotgun (WGS) entry which is preliminary data.</text>
</comment>
<feature type="compositionally biased region" description="Acidic residues" evidence="3">
    <location>
        <begin position="11"/>
        <end position="22"/>
    </location>
</feature>
<feature type="compositionally biased region" description="Polar residues" evidence="3">
    <location>
        <begin position="46"/>
        <end position="56"/>
    </location>
</feature>
<dbReference type="Pfam" id="PF00638">
    <property type="entry name" value="Ran_BP1"/>
    <property type="match status" value="1"/>
</dbReference>
<feature type="compositionally biased region" description="Basic and acidic residues" evidence="3">
    <location>
        <begin position="112"/>
        <end position="122"/>
    </location>
</feature>
<feature type="compositionally biased region" description="Acidic residues" evidence="3">
    <location>
        <begin position="397"/>
        <end position="411"/>
    </location>
</feature>
<proteinExistence type="predicted"/>
<feature type="region of interest" description="Disordered" evidence="3">
    <location>
        <begin position="1"/>
        <end position="276"/>
    </location>
</feature>
<dbReference type="EMBL" id="RSCD01000006">
    <property type="protein sequence ID" value="RSH92418.1"/>
    <property type="molecule type" value="Genomic_DNA"/>
</dbReference>
<evidence type="ECO:0000313" key="5">
    <source>
        <dbReference type="EMBL" id="RSH92418.1"/>
    </source>
</evidence>
<feature type="compositionally biased region" description="Basic and acidic residues" evidence="3">
    <location>
        <begin position="31"/>
        <end position="40"/>
    </location>
</feature>
<keyword evidence="2" id="KW-0539">Nucleus</keyword>
<sequence>MAPQTGRGPNDIDEDVPFEGGDETTTIKETTSLKRTREGSVEPPVGSTSQPTAITTKKNRLAPADETEEPAESSPVLGKGDLNVKPSQPEGGEEAGAGVDEEAKAEGQTVGEVRRKVEKMTYEEGAEGVEGAEGAEGVGSAEDVVEDEDLQQEGPTGADVGDEQVTDGKDEWEEIGNAEADEARASEKDKEGKELKRKALDRSESSFAKDDETVVKRAKETPSLGDELTAQPKPNDDVKTETAKPEADVDVESEPAAPAAPAEPTEPPKKPQASFGAFSSVASPFAARTASPFASAGAGASTSAFGSASTPTKSAFSGSGFGNYSSTFSPFAAKKATPAFGAGPAADKEEGKATETEAEAESGGASKAGPSTFGDILQSSKADEAEEQEGKLQMTEQDADETVPTGEEEEETVYATRVKLYIMQSDGGWRERGVGALKLNVRRSDGLGARLVMRAEGVLRLVLNVSLYVGMTCLEDGKHTGSQKVASELCGHIHDHIPLESARPSVSKSPDPEAVAVSA</sequence>
<dbReference type="AlphaFoldDB" id="A0A427YMQ5"/>